<reference evidence="5" key="1">
    <citation type="submission" date="2010-05" db="EMBL/GenBank/DDBJ databases">
        <title>The genome sequence of Magnaporthe poae strain ATCC 64411.</title>
        <authorList>
            <person name="Ma L.-J."/>
            <person name="Dead R."/>
            <person name="Young S."/>
            <person name="Zeng Q."/>
            <person name="Koehrsen M."/>
            <person name="Alvarado L."/>
            <person name="Berlin A."/>
            <person name="Chapman S.B."/>
            <person name="Chen Z."/>
            <person name="Freedman E."/>
            <person name="Gellesch M."/>
            <person name="Goldberg J."/>
            <person name="Griggs A."/>
            <person name="Gujja S."/>
            <person name="Heilman E.R."/>
            <person name="Heiman D."/>
            <person name="Hepburn T."/>
            <person name="Howarth C."/>
            <person name="Jen D."/>
            <person name="Larson L."/>
            <person name="Mehta T."/>
            <person name="Neiman D."/>
            <person name="Pearson M."/>
            <person name="Roberts A."/>
            <person name="Saif S."/>
            <person name="Shea T."/>
            <person name="Shenoy N."/>
            <person name="Sisk P."/>
            <person name="Stolte C."/>
            <person name="Sykes S."/>
            <person name="Walk T."/>
            <person name="White J."/>
            <person name="Yandava C."/>
            <person name="Haas B."/>
            <person name="Nusbaum C."/>
            <person name="Birren B."/>
        </authorList>
    </citation>
    <scope>NUCLEOTIDE SEQUENCE [LARGE SCALE GENOMIC DNA]</scope>
    <source>
        <strain evidence="5">ATCC 64411 / 73-15</strain>
    </source>
</reference>
<feature type="domain" description="Enoyl reductase (ER)" evidence="2">
    <location>
        <begin position="386"/>
        <end position="616"/>
    </location>
</feature>
<evidence type="ECO:0000256" key="1">
    <source>
        <dbReference type="SAM" id="Phobius"/>
    </source>
</evidence>
<keyword evidence="1" id="KW-1133">Transmembrane helix</keyword>
<feature type="transmembrane region" description="Helical" evidence="1">
    <location>
        <begin position="510"/>
        <end position="533"/>
    </location>
</feature>
<reference evidence="3" key="2">
    <citation type="submission" date="2010-05" db="EMBL/GenBank/DDBJ databases">
        <title>The Genome Sequence of Magnaporthe poae strain ATCC 64411.</title>
        <authorList>
            <consortium name="The Broad Institute Genome Sequencing Platform"/>
            <consortium name="Broad Institute Genome Sequencing Center for Infectious Disease"/>
            <person name="Ma L.-J."/>
            <person name="Dead R."/>
            <person name="Young S."/>
            <person name="Zeng Q."/>
            <person name="Koehrsen M."/>
            <person name="Alvarado L."/>
            <person name="Berlin A."/>
            <person name="Chapman S.B."/>
            <person name="Chen Z."/>
            <person name="Freedman E."/>
            <person name="Gellesch M."/>
            <person name="Goldberg J."/>
            <person name="Griggs A."/>
            <person name="Gujja S."/>
            <person name="Heilman E.R."/>
            <person name="Heiman D."/>
            <person name="Hepburn T."/>
            <person name="Howarth C."/>
            <person name="Jen D."/>
            <person name="Larson L."/>
            <person name="Mehta T."/>
            <person name="Neiman D."/>
            <person name="Pearson M."/>
            <person name="Roberts A."/>
            <person name="Saif S."/>
            <person name="Shea T."/>
            <person name="Shenoy N."/>
            <person name="Sisk P."/>
            <person name="Stolte C."/>
            <person name="Sykes S."/>
            <person name="Walk T."/>
            <person name="White J."/>
            <person name="Yandava C."/>
            <person name="Haas B."/>
            <person name="Nusbaum C."/>
            <person name="Birren B."/>
        </authorList>
    </citation>
    <scope>NUCLEOTIDE SEQUENCE</scope>
    <source>
        <strain evidence="3">ATCC 64411</strain>
    </source>
</reference>
<dbReference type="OrthoDB" id="3799138at2759"/>
<dbReference type="AlphaFoldDB" id="A0A0C4EDV4"/>
<protein>
    <recommendedName>
        <fullName evidence="2">Enoyl reductase (ER) domain-containing protein</fullName>
    </recommendedName>
</protein>
<dbReference type="Gene3D" id="3.90.180.10">
    <property type="entry name" value="Medium-chain alcohol dehydrogenases, catalytic domain"/>
    <property type="match status" value="1"/>
</dbReference>
<dbReference type="eggNOG" id="KOG1202">
    <property type="taxonomic scope" value="Eukaryota"/>
</dbReference>
<keyword evidence="5" id="KW-1185">Reference proteome</keyword>
<accession>A0A0C4EDV4</accession>
<dbReference type="Gene3D" id="3.40.50.150">
    <property type="entry name" value="Vaccinia Virus protein VP39"/>
    <property type="match status" value="1"/>
</dbReference>
<reference evidence="3" key="3">
    <citation type="submission" date="2011-03" db="EMBL/GenBank/DDBJ databases">
        <title>Annotation of Magnaporthe poae ATCC 64411.</title>
        <authorList>
            <person name="Ma L.-J."/>
            <person name="Dead R."/>
            <person name="Young S.K."/>
            <person name="Zeng Q."/>
            <person name="Gargeya S."/>
            <person name="Fitzgerald M."/>
            <person name="Haas B."/>
            <person name="Abouelleil A."/>
            <person name="Alvarado L."/>
            <person name="Arachchi H.M."/>
            <person name="Berlin A."/>
            <person name="Brown A."/>
            <person name="Chapman S.B."/>
            <person name="Chen Z."/>
            <person name="Dunbar C."/>
            <person name="Freedman E."/>
            <person name="Gearin G."/>
            <person name="Gellesch M."/>
            <person name="Goldberg J."/>
            <person name="Griggs A."/>
            <person name="Gujja S."/>
            <person name="Heiman D."/>
            <person name="Howarth C."/>
            <person name="Larson L."/>
            <person name="Lui A."/>
            <person name="MacDonald P.J.P."/>
            <person name="Mehta T."/>
            <person name="Montmayeur A."/>
            <person name="Murphy C."/>
            <person name="Neiman D."/>
            <person name="Pearson M."/>
            <person name="Priest M."/>
            <person name="Roberts A."/>
            <person name="Saif S."/>
            <person name="Shea T."/>
            <person name="Shenoy N."/>
            <person name="Sisk P."/>
            <person name="Stolte C."/>
            <person name="Sykes S."/>
            <person name="Yandava C."/>
            <person name="Wortman J."/>
            <person name="Nusbaum C."/>
            <person name="Birren B."/>
        </authorList>
    </citation>
    <scope>NUCLEOTIDE SEQUENCE</scope>
    <source>
        <strain evidence="3">ATCC 64411</strain>
    </source>
</reference>
<dbReference type="SUPFAM" id="SSF50129">
    <property type="entry name" value="GroES-like"/>
    <property type="match status" value="1"/>
</dbReference>
<dbReference type="Gene3D" id="3.40.50.720">
    <property type="entry name" value="NAD(P)-binding Rossmann-like Domain"/>
    <property type="match status" value="1"/>
</dbReference>
<dbReference type="GO" id="GO:0016491">
    <property type="term" value="F:oxidoreductase activity"/>
    <property type="evidence" value="ECO:0007669"/>
    <property type="project" value="InterPro"/>
</dbReference>
<keyword evidence="1" id="KW-0812">Transmembrane</keyword>
<dbReference type="Proteomes" id="UP000011715">
    <property type="component" value="Unassembled WGS sequence"/>
</dbReference>
<reference evidence="4" key="5">
    <citation type="submission" date="2015-06" db="UniProtKB">
        <authorList>
            <consortium name="EnsemblFungi"/>
        </authorList>
    </citation>
    <scope>IDENTIFICATION</scope>
    <source>
        <strain evidence="4">ATCC 64411</strain>
    </source>
</reference>
<dbReference type="EMBL" id="ADBL01002686">
    <property type="status" value="NOT_ANNOTATED_CDS"/>
    <property type="molecule type" value="Genomic_DNA"/>
</dbReference>
<dbReference type="InterPro" id="IPR011032">
    <property type="entry name" value="GroES-like_sf"/>
</dbReference>
<dbReference type="EnsemblFungi" id="MAPG_10915T0">
    <property type="protein sequence ID" value="MAPG_10915T0"/>
    <property type="gene ID" value="MAPG_10915"/>
</dbReference>
<dbReference type="InterPro" id="IPR020843">
    <property type="entry name" value="ER"/>
</dbReference>
<dbReference type="SMART" id="SM00829">
    <property type="entry name" value="PKS_ER"/>
    <property type="match status" value="1"/>
</dbReference>
<sequence length="652" mass="72067">MSPADGAGSIEITDGQAASRYEWKPDVDFLNVQELFRTPQRWTYHPGTLDVIRFFLSAPLAVAARRVVAQLDRGTSPRACGVHQSQPTVGSSTPPLFSTRFDRLGLLAILNSLLNQLADTPAGPVATAMYQVCMNSNSLLSGSRLEDVLPREPLSLGASLHLEILQHLTGEDGEISCTKYVLSTPGYLAAEAEEKLFANMDYSTLNTNENPSDQGLADTSYDHVIAVSTLRETKNAQQSFSDMRKPLRPNGRLFLQKLCPSSRWSKLATAGFGAAEAVVLDAEAPYQLTATILTRPVAKALVKKVTVLVERKDPWFNVSWEKGAGMSWATHLADIGCKDPRSTISTVPSPPIASFRFSPSSSRARMIIGISTNFEWTIFNDRDQIARFHPFFLSDELLISQEAKEMATLNVFPRPDVSTVCVIPNKNARDSKPTRSRSRSTRRDWTLGDYRIHVRLFGIEAAGVVTRVGSDVSLNDLQERLAFSTYTNTLATVRVRIPDSLSFDQTGTMLILYFTAILLACGGMGLAAIQVAWIPETELYVTSCVAEFGTLLEIGKRYLIGDGKLDMKSFLVGPALFISLHDTSDYVIWKKDRRMASYHNKLDGCRHGGVDGRAEVVPEQRAGGPRRWPGSNLIRTVFSILAWNRWAWCPKP</sequence>
<reference evidence="4" key="4">
    <citation type="journal article" date="2015" name="G3 (Bethesda)">
        <title>Genome sequences of three phytopathogenic species of the Magnaporthaceae family of fungi.</title>
        <authorList>
            <person name="Okagaki L.H."/>
            <person name="Nunes C.C."/>
            <person name="Sailsbery J."/>
            <person name="Clay B."/>
            <person name="Brown D."/>
            <person name="John T."/>
            <person name="Oh Y."/>
            <person name="Young N."/>
            <person name="Fitzgerald M."/>
            <person name="Haas B.J."/>
            <person name="Zeng Q."/>
            <person name="Young S."/>
            <person name="Adiconis X."/>
            <person name="Fan L."/>
            <person name="Levin J.Z."/>
            <person name="Mitchell T.K."/>
            <person name="Okubara P.A."/>
            <person name="Farman M.L."/>
            <person name="Kohn L.M."/>
            <person name="Birren B."/>
            <person name="Ma L.-J."/>
            <person name="Dean R.A."/>
        </authorList>
    </citation>
    <scope>NUCLEOTIDE SEQUENCE</scope>
    <source>
        <strain evidence="4">ATCC 64411 / 73-15</strain>
    </source>
</reference>
<dbReference type="EMBL" id="GL876978">
    <property type="protein sequence ID" value="KLU91967.1"/>
    <property type="molecule type" value="Genomic_DNA"/>
</dbReference>
<dbReference type="InterPro" id="IPR029063">
    <property type="entry name" value="SAM-dependent_MTases_sf"/>
</dbReference>
<name>A0A0C4EDV4_MAGP6</name>
<gene>
    <name evidence="3" type="ORF">MAPG_10915</name>
</gene>
<dbReference type="SUPFAM" id="SSF53335">
    <property type="entry name" value="S-adenosyl-L-methionine-dependent methyltransferases"/>
    <property type="match status" value="1"/>
</dbReference>
<evidence type="ECO:0000313" key="5">
    <source>
        <dbReference type="Proteomes" id="UP000011715"/>
    </source>
</evidence>
<evidence type="ECO:0000313" key="4">
    <source>
        <dbReference type="EnsemblFungi" id="MAPG_10915T0"/>
    </source>
</evidence>
<dbReference type="VEuPathDB" id="FungiDB:MAPG_10915"/>
<proteinExistence type="predicted"/>
<organism evidence="4 5">
    <name type="scientific">Magnaporthiopsis poae (strain ATCC 64411 / 73-15)</name>
    <name type="common">Kentucky bluegrass fungus</name>
    <name type="synonym">Magnaporthe poae</name>
    <dbReference type="NCBI Taxonomy" id="644358"/>
    <lineage>
        <taxon>Eukaryota</taxon>
        <taxon>Fungi</taxon>
        <taxon>Dikarya</taxon>
        <taxon>Ascomycota</taxon>
        <taxon>Pezizomycotina</taxon>
        <taxon>Sordariomycetes</taxon>
        <taxon>Sordariomycetidae</taxon>
        <taxon>Magnaporthales</taxon>
        <taxon>Magnaporthaceae</taxon>
        <taxon>Magnaporthiopsis</taxon>
    </lineage>
</organism>
<keyword evidence="1" id="KW-0472">Membrane</keyword>
<evidence type="ECO:0000313" key="3">
    <source>
        <dbReference type="EMBL" id="KLU91967.1"/>
    </source>
</evidence>
<evidence type="ECO:0000259" key="2">
    <source>
        <dbReference type="SMART" id="SM00829"/>
    </source>
</evidence>